<keyword evidence="6" id="KW-1133">Transmembrane helix</keyword>
<comment type="similarity">
    <text evidence="2">Belongs to the FAD-binding monooxygenase family.</text>
</comment>
<dbReference type="PANTHER" id="PTHR42877">
    <property type="entry name" value="L-ORNITHINE N(5)-MONOOXYGENASE-RELATED"/>
    <property type="match status" value="1"/>
</dbReference>
<dbReference type="Proteomes" id="UP000053029">
    <property type="component" value="Unassembled WGS sequence"/>
</dbReference>
<gene>
    <name evidence="7" type="ORF">Z517_00843</name>
</gene>
<evidence type="ECO:0000256" key="1">
    <source>
        <dbReference type="ARBA" id="ARBA00001974"/>
    </source>
</evidence>
<dbReference type="PANTHER" id="PTHR42877:SF8">
    <property type="entry name" value="MONOOXYGENASE"/>
    <property type="match status" value="1"/>
</dbReference>
<dbReference type="SUPFAM" id="SSF51905">
    <property type="entry name" value="FAD/NAD(P)-binding domain"/>
    <property type="match status" value="1"/>
</dbReference>
<keyword evidence="6" id="KW-0812">Transmembrane</keyword>
<dbReference type="Pfam" id="PF00743">
    <property type="entry name" value="FMO-like"/>
    <property type="match status" value="1"/>
</dbReference>
<evidence type="ECO:0000313" key="8">
    <source>
        <dbReference type="Proteomes" id="UP000053029"/>
    </source>
</evidence>
<keyword evidence="8" id="KW-1185">Reference proteome</keyword>
<keyword evidence="6" id="KW-0472">Membrane</keyword>
<evidence type="ECO:0000256" key="6">
    <source>
        <dbReference type="SAM" id="Phobius"/>
    </source>
</evidence>
<dbReference type="HOGENOM" id="CLU_006937_6_1_1"/>
<evidence type="ECO:0000256" key="2">
    <source>
        <dbReference type="ARBA" id="ARBA00010139"/>
    </source>
</evidence>
<dbReference type="RefSeq" id="XP_013289261.1">
    <property type="nucleotide sequence ID" value="XM_013433807.1"/>
</dbReference>
<evidence type="ECO:0000256" key="4">
    <source>
        <dbReference type="ARBA" id="ARBA00022827"/>
    </source>
</evidence>
<dbReference type="InterPro" id="IPR051209">
    <property type="entry name" value="FAD-bind_Monooxygenase_sf"/>
</dbReference>
<dbReference type="EMBL" id="KN846969">
    <property type="protein sequence ID" value="KIW85453.1"/>
    <property type="molecule type" value="Genomic_DNA"/>
</dbReference>
<evidence type="ECO:0000313" key="7">
    <source>
        <dbReference type="EMBL" id="KIW85453.1"/>
    </source>
</evidence>
<dbReference type="InterPro" id="IPR020946">
    <property type="entry name" value="Flavin_mOase-like"/>
</dbReference>
<keyword evidence="5" id="KW-0560">Oxidoreductase</keyword>
<feature type="transmembrane region" description="Helical" evidence="6">
    <location>
        <begin position="21"/>
        <end position="39"/>
    </location>
</feature>
<sequence>MSPTVVREKYTVLDQYHSQRAKIRVVCAGAGVTGLYLAYRMQKVMRNFELQVYEKNPQCGGTWFENNYPGCACDVPSHNYTYTFRPNPRFSSYYAGSAELLAYFKDFKDEFGLDKFIEYESKVTKAVYDEENGTWSLDITRANGETHKDWCHVFINATGILNRWRWPDIPGREKYTGTILHSAAWDTSADWKGKKVAIIGTGSSAIQITPKVQQGAEHLTIFVRSPTWIAPQLGGLVSLDADPVHEGDTPVNQILLRGARPFEFTEADKKNFEEHPELLLHLRRKMELLICNNVDNFRVGTSVQKQTEEYIRAAMTAKLEGFDELQRKMIPDFPSGCRRYTPGEGYLESLCKENVSTVFDTITEFTEKGMKTEDGQEREFDMIICATGFDVAFTPFIDIIGRHGINIRDLWKDEPNAYLGIAAPGFPNYFVALGPRGPWGNGSIIPAMEINSDYFITMMEKMQKQNIKSFDVKQQAADDFCEHVDEWHKGSVWGQACRSWYKKTRDPFSKPLLWCGMSPSYYKTMKDVRFEDYDWEYKNRNRFAYLGNGKIEADTYEPKERMEAITTYIRNGDTPWTLE</sequence>
<evidence type="ECO:0000256" key="5">
    <source>
        <dbReference type="ARBA" id="ARBA00023002"/>
    </source>
</evidence>
<comment type="cofactor">
    <cofactor evidence="1">
        <name>FAD</name>
        <dbReference type="ChEBI" id="CHEBI:57692"/>
    </cofactor>
</comment>
<organism evidence="7 8">
    <name type="scientific">Fonsecaea pedrosoi CBS 271.37</name>
    <dbReference type="NCBI Taxonomy" id="1442368"/>
    <lineage>
        <taxon>Eukaryota</taxon>
        <taxon>Fungi</taxon>
        <taxon>Dikarya</taxon>
        <taxon>Ascomycota</taxon>
        <taxon>Pezizomycotina</taxon>
        <taxon>Eurotiomycetes</taxon>
        <taxon>Chaetothyriomycetidae</taxon>
        <taxon>Chaetothyriales</taxon>
        <taxon>Herpotrichiellaceae</taxon>
        <taxon>Fonsecaea</taxon>
    </lineage>
</organism>
<dbReference type="AlphaFoldDB" id="A0A0D2GWT5"/>
<reference evidence="7 8" key="1">
    <citation type="submission" date="2015-01" db="EMBL/GenBank/DDBJ databases">
        <title>The Genome Sequence of Fonsecaea pedrosoi CBS 271.37.</title>
        <authorList>
            <consortium name="The Broad Institute Genomics Platform"/>
            <person name="Cuomo C."/>
            <person name="de Hoog S."/>
            <person name="Gorbushina A."/>
            <person name="Stielow B."/>
            <person name="Teixiera M."/>
            <person name="Abouelleil A."/>
            <person name="Chapman S.B."/>
            <person name="Priest M."/>
            <person name="Young S.K."/>
            <person name="Wortman J."/>
            <person name="Nusbaum C."/>
            <person name="Birren B."/>
        </authorList>
    </citation>
    <scope>NUCLEOTIDE SEQUENCE [LARGE SCALE GENOMIC DNA]</scope>
    <source>
        <strain evidence="7 8">CBS 271.37</strain>
    </source>
</reference>
<keyword evidence="4" id="KW-0274">FAD</keyword>
<keyword evidence="3" id="KW-0285">Flavoprotein</keyword>
<dbReference type="GeneID" id="25300333"/>
<dbReference type="GO" id="GO:0050661">
    <property type="term" value="F:NADP binding"/>
    <property type="evidence" value="ECO:0007669"/>
    <property type="project" value="InterPro"/>
</dbReference>
<dbReference type="VEuPathDB" id="FungiDB:Z517_00843"/>
<dbReference type="InterPro" id="IPR036188">
    <property type="entry name" value="FAD/NAD-bd_sf"/>
</dbReference>
<protein>
    <submittedName>
        <fullName evidence="7">Uncharacterized protein</fullName>
    </submittedName>
</protein>
<proteinExistence type="inferred from homology"/>
<accession>A0A0D2GWT5</accession>
<dbReference type="Gene3D" id="3.50.50.60">
    <property type="entry name" value="FAD/NAD(P)-binding domain"/>
    <property type="match status" value="3"/>
</dbReference>
<dbReference type="GO" id="GO:0004499">
    <property type="term" value="F:N,N-dimethylaniline monooxygenase activity"/>
    <property type="evidence" value="ECO:0007669"/>
    <property type="project" value="InterPro"/>
</dbReference>
<dbReference type="GO" id="GO:0050660">
    <property type="term" value="F:flavin adenine dinucleotide binding"/>
    <property type="evidence" value="ECO:0007669"/>
    <property type="project" value="InterPro"/>
</dbReference>
<evidence type="ECO:0000256" key="3">
    <source>
        <dbReference type="ARBA" id="ARBA00022630"/>
    </source>
</evidence>
<name>A0A0D2GWT5_9EURO</name>